<evidence type="ECO:0000256" key="2">
    <source>
        <dbReference type="ARBA" id="ARBA00007430"/>
    </source>
</evidence>
<feature type="transmembrane region" description="Helical" evidence="7">
    <location>
        <begin position="381"/>
        <end position="402"/>
    </location>
</feature>
<dbReference type="OrthoDB" id="7605542at2"/>
<dbReference type="GO" id="GO:0005886">
    <property type="term" value="C:plasma membrane"/>
    <property type="evidence" value="ECO:0007669"/>
    <property type="project" value="UniProtKB-SubCell"/>
</dbReference>
<feature type="transmembrane region" description="Helical" evidence="7">
    <location>
        <begin position="81"/>
        <end position="107"/>
    </location>
</feature>
<keyword evidence="6 7" id="KW-0472">Membrane</keyword>
<comment type="caution">
    <text evidence="8">The sequence shown here is derived from an EMBL/GenBank/DDBJ whole genome shotgun (WGS) entry which is preliminary data.</text>
</comment>
<organism evidence="8 9">
    <name type="scientific">Rhizobium tubonense</name>
    <dbReference type="NCBI Taxonomy" id="484088"/>
    <lineage>
        <taxon>Bacteria</taxon>
        <taxon>Pseudomonadati</taxon>
        <taxon>Pseudomonadota</taxon>
        <taxon>Alphaproteobacteria</taxon>
        <taxon>Hyphomicrobiales</taxon>
        <taxon>Rhizobiaceae</taxon>
        <taxon>Rhizobium/Agrobacterium group</taxon>
        <taxon>Rhizobium</taxon>
    </lineage>
</organism>
<dbReference type="InterPro" id="IPR050833">
    <property type="entry name" value="Poly_Biosynth_Transport"/>
</dbReference>
<evidence type="ECO:0000256" key="6">
    <source>
        <dbReference type="ARBA" id="ARBA00023136"/>
    </source>
</evidence>
<gene>
    <name evidence="8" type="ORF">CPY51_31715</name>
</gene>
<reference evidence="8 9" key="1">
    <citation type="journal article" date="2018" name="Sci. Rep.">
        <title>Rhizobium tumorigenes sp. nov., a novel plant tumorigenic bacterium isolated from cane gall tumors on thornless blackberry.</title>
        <authorList>
            <person name="Kuzmanovi N."/>
            <person name="Smalla K."/>
            <person name="Gronow S."/>
            <person name="PuBawska J."/>
        </authorList>
    </citation>
    <scope>NUCLEOTIDE SEQUENCE [LARGE SCALE GENOMIC DNA]</scope>
    <source>
        <strain evidence="8 9">CCBAU 85046</strain>
    </source>
</reference>
<feature type="transmembrane region" description="Helical" evidence="7">
    <location>
        <begin position="445"/>
        <end position="467"/>
    </location>
</feature>
<evidence type="ECO:0000256" key="7">
    <source>
        <dbReference type="SAM" id="Phobius"/>
    </source>
</evidence>
<comment type="similarity">
    <text evidence="2">Belongs to the polysaccharide synthase family.</text>
</comment>
<proteinExistence type="inferred from homology"/>
<accession>A0A2W4C094</accession>
<feature type="transmembrane region" description="Helical" evidence="7">
    <location>
        <begin position="414"/>
        <end position="433"/>
    </location>
</feature>
<evidence type="ECO:0000313" key="8">
    <source>
        <dbReference type="EMBL" id="PZM07429.1"/>
    </source>
</evidence>
<keyword evidence="5 7" id="KW-1133">Transmembrane helix</keyword>
<comment type="subcellular location">
    <subcellularLocation>
        <location evidence="1">Cell membrane</location>
        <topology evidence="1">Multi-pass membrane protein</topology>
    </subcellularLocation>
</comment>
<dbReference type="Proteomes" id="UP000248925">
    <property type="component" value="Unassembled WGS sequence"/>
</dbReference>
<dbReference type="PANTHER" id="PTHR30250">
    <property type="entry name" value="PST FAMILY PREDICTED COLANIC ACID TRANSPORTER"/>
    <property type="match status" value="1"/>
</dbReference>
<protein>
    <submittedName>
        <fullName evidence="8">Lipopolysaccharide biosynthesis protein</fullName>
    </submittedName>
</protein>
<feature type="transmembrane region" description="Helical" evidence="7">
    <location>
        <begin position="282"/>
        <end position="304"/>
    </location>
</feature>
<evidence type="ECO:0000313" key="9">
    <source>
        <dbReference type="Proteomes" id="UP000248925"/>
    </source>
</evidence>
<feature type="transmembrane region" description="Helical" evidence="7">
    <location>
        <begin position="324"/>
        <end position="346"/>
    </location>
</feature>
<keyword evidence="3" id="KW-1003">Cell membrane</keyword>
<keyword evidence="4 7" id="KW-0812">Transmembrane</keyword>
<dbReference type="AlphaFoldDB" id="A0A2W4C094"/>
<sequence>MEPSLSDRTARASIWTVGSKLVSKAIDLVTLLCLARMLGPSDFGLVAMAMTSVFITEAIFELPVGAALIRVPELTKDMFDTALTLGILRGVSIAGLLCLLAYPLALFYQEPKLTALICVLSLAPVMRGLRSPRMILYTRRLDFRPDFVMDLSAKLTSLIVAAGAAWLTGSYWAIAAGTVAGPALTVSMSYVYSPQWPHLTLKELHRFAQMIGWNMVSQVLQALNWQLEKILLPRFVDLASFGHYSVSNDITGVPFQAIVQPLFRPFLVAFSHMNTTEKLGDAYLKASSAIVVLVAPVLLLISILSDVVVDVLLGPSWHNSAYLLRYLPLIAILSLPTIPIPSMAMVVNRMHFVTIKNMSDLASKAALVIVLGYAAGMQGIIVAQAIAATISLIVSMFIMRSMIDLTLLRQCKELARHLLPLALMSLFIIPAIYVRKYDLGFVRFTSLSCVMGALSIIAYLAGIFLTFKMSNATRSVEYDLIVRLFKHKFRPAV</sequence>
<dbReference type="EMBL" id="PCDP01000083">
    <property type="protein sequence ID" value="PZM07429.1"/>
    <property type="molecule type" value="Genomic_DNA"/>
</dbReference>
<evidence type="ECO:0000256" key="1">
    <source>
        <dbReference type="ARBA" id="ARBA00004651"/>
    </source>
</evidence>
<keyword evidence="9" id="KW-1185">Reference proteome</keyword>
<dbReference type="Pfam" id="PF13440">
    <property type="entry name" value="Polysacc_synt_3"/>
    <property type="match status" value="1"/>
</dbReference>
<evidence type="ECO:0000256" key="4">
    <source>
        <dbReference type="ARBA" id="ARBA00022692"/>
    </source>
</evidence>
<name>A0A2W4C094_9HYPH</name>
<evidence type="ECO:0000256" key="3">
    <source>
        <dbReference type="ARBA" id="ARBA00022475"/>
    </source>
</evidence>
<dbReference type="RefSeq" id="WP_111164352.1">
    <property type="nucleotide sequence ID" value="NZ_PCDP01000083.1"/>
</dbReference>
<evidence type="ECO:0000256" key="5">
    <source>
        <dbReference type="ARBA" id="ARBA00022989"/>
    </source>
</evidence>
<dbReference type="PANTHER" id="PTHR30250:SF10">
    <property type="entry name" value="LIPOPOLYSACCHARIDE BIOSYNTHESIS PROTEIN WZXC"/>
    <property type="match status" value="1"/>
</dbReference>
<feature type="transmembrane region" description="Helical" evidence="7">
    <location>
        <begin position="45"/>
        <end position="69"/>
    </location>
</feature>